<comment type="caution">
    <text evidence="1">The sequence shown here is derived from an EMBL/GenBank/DDBJ whole genome shotgun (WGS) entry which is preliminary data.</text>
</comment>
<reference evidence="1" key="1">
    <citation type="submission" date="2022-12" db="EMBL/GenBank/DDBJ databases">
        <authorList>
            <person name="Petersen C."/>
        </authorList>
    </citation>
    <scope>NUCLEOTIDE SEQUENCE</scope>
    <source>
        <strain evidence="1">IBT 35673</strain>
    </source>
</reference>
<gene>
    <name evidence="1" type="ORF">N7452_009078</name>
</gene>
<dbReference type="AlphaFoldDB" id="A0A9W9QAY6"/>
<proteinExistence type="predicted"/>
<dbReference type="EMBL" id="JAPZBQ010000005">
    <property type="protein sequence ID" value="KAJ5328688.1"/>
    <property type="molecule type" value="Genomic_DNA"/>
</dbReference>
<name>A0A9W9QAY6_PENBR</name>
<sequence>MSATIAVGLQDPEGAILMWTKLQVPKDLELNIEWDGLFLPLTRAPGHSGSGWARFENSDTILLVTEWKRTLDQRGFIASPSAQLYHEDLKSKGIVHVSSHETRSSRFIFFDPLMKSYLQLFWIYFTAPVTEAQLIQISKIKSIRGVAILKNFTNDLEKSRDYLHPIKMWANHIESVDGQEAQLLLWPHFWKSAELAEIRHAGKYVMSGDKRFGSGSRQERFCENLDKLEPMSWKEHFLSFRRIPDI</sequence>
<reference evidence="1" key="2">
    <citation type="journal article" date="2023" name="IMA Fungus">
        <title>Comparative genomic study of the Penicillium genus elucidates a diverse pangenome and 15 lateral gene transfer events.</title>
        <authorList>
            <person name="Petersen C."/>
            <person name="Sorensen T."/>
            <person name="Nielsen M.R."/>
            <person name="Sondergaard T.E."/>
            <person name="Sorensen J.L."/>
            <person name="Fitzpatrick D.A."/>
            <person name="Frisvad J.C."/>
            <person name="Nielsen K.L."/>
        </authorList>
    </citation>
    <scope>NUCLEOTIDE SEQUENCE</scope>
    <source>
        <strain evidence="1">IBT 35673</strain>
    </source>
</reference>
<accession>A0A9W9QAY6</accession>
<organism evidence="1 2">
    <name type="scientific">Penicillium brevicompactum</name>
    <dbReference type="NCBI Taxonomy" id="5074"/>
    <lineage>
        <taxon>Eukaryota</taxon>
        <taxon>Fungi</taxon>
        <taxon>Dikarya</taxon>
        <taxon>Ascomycota</taxon>
        <taxon>Pezizomycotina</taxon>
        <taxon>Eurotiomycetes</taxon>
        <taxon>Eurotiomycetidae</taxon>
        <taxon>Eurotiales</taxon>
        <taxon>Aspergillaceae</taxon>
        <taxon>Penicillium</taxon>
    </lineage>
</organism>
<dbReference type="Proteomes" id="UP001147695">
    <property type="component" value="Unassembled WGS sequence"/>
</dbReference>
<evidence type="ECO:0000313" key="1">
    <source>
        <dbReference type="EMBL" id="KAJ5328688.1"/>
    </source>
</evidence>
<protein>
    <submittedName>
        <fullName evidence="1">Uncharacterized protein</fullName>
    </submittedName>
</protein>
<evidence type="ECO:0000313" key="2">
    <source>
        <dbReference type="Proteomes" id="UP001147695"/>
    </source>
</evidence>